<proteinExistence type="inferred from homology"/>
<evidence type="ECO:0000313" key="18">
    <source>
        <dbReference type="Proteomes" id="UP000217343"/>
    </source>
</evidence>
<reference evidence="17 18" key="1">
    <citation type="submission" date="2017-06" db="EMBL/GenBank/DDBJ databases">
        <title>Sequencing and comparative analysis of myxobacterial genomes.</title>
        <authorList>
            <person name="Rupp O."/>
            <person name="Goesmann A."/>
            <person name="Sogaard-Andersen L."/>
        </authorList>
    </citation>
    <scope>NUCLEOTIDE SEQUENCE [LARGE SCALE GENOMIC DNA]</scope>
    <source>
        <strain evidence="17 18">DSM 14697</strain>
    </source>
</reference>
<keyword evidence="18" id="KW-1185">Reference proteome</keyword>
<accession>A0A250JYD2</accession>
<organism evidence="17 18">
    <name type="scientific">Corallococcus macrosporus DSM 14697</name>
    <dbReference type="NCBI Taxonomy" id="1189310"/>
    <lineage>
        <taxon>Bacteria</taxon>
        <taxon>Pseudomonadati</taxon>
        <taxon>Myxococcota</taxon>
        <taxon>Myxococcia</taxon>
        <taxon>Myxococcales</taxon>
        <taxon>Cystobacterineae</taxon>
        <taxon>Myxococcaceae</taxon>
        <taxon>Corallococcus</taxon>
    </lineage>
</organism>
<dbReference type="EMBL" id="CP022203">
    <property type="protein sequence ID" value="ATB48733.1"/>
    <property type="molecule type" value="Genomic_DNA"/>
</dbReference>
<evidence type="ECO:0000256" key="2">
    <source>
        <dbReference type="ARBA" id="ARBA00011738"/>
    </source>
</evidence>
<dbReference type="RefSeq" id="WP_013941049.1">
    <property type="nucleotide sequence ID" value="NZ_CP022203.1"/>
</dbReference>
<dbReference type="InterPro" id="IPR050077">
    <property type="entry name" value="LexA_repressor"/>
</dbReference>
<evidence type="ECO:0000256" key="4">
    <source>
        <dbReference type="ARBA" id="ARBA00022705"/>
    </source>
</evidence>
<dbReference type="InterPro" id="IPR036388">
    <property type="entry name" value="WH-like_DNA-bd_sf"/>
</dbReference>
<feature type="site" description="Cleavage; by autolysis" evidence="13">
    <location>
        <begin position="97"/>
        <end position="98"/>
    </location>
</feature>
<dbReference type="KEGG" id="mmas:MYMAC_004363"/>
<feature type="domain" description="Peptidase S24/S26A/S26B/S26C" evidence="15">
    <location>
        <begin position="90"/>
        <end position="210"/>
    </location>
</feature>
<dbReference type="HAMAP" id="MF_00015">
    <property type="entry name" value="LexA"/>
    <property type="match status" value="1"/>
</dbReference>
<dbReference type="Pfam" id="PF01726">
    <property type="entry name" value="LexA_DNA_bind"/>
    <property type="match status" value="1"/>
</dbReference>
<dbReference type="Proteomes" id="UP000217343">
    <property type="component" value="Chromosome"/>
</dbReference>
<evidence type="ECO:0000256" key="10">
    <source>
        <dbReference type="ARBA" id="ARBA00023163"/>
    </source>
</evidence>
<evidence type="ECO:0000256" key="1">
    <source>
        <dbReference type="ARBA" id="ARBA00007484"/>
    </source>
</evidence>
<sequence>MEELTERQREILSFIVKETETRGFPPTIREIGEHMDIRSTNGVNDHLKALERKGYLNRGEQQSRSLVPTKRARLLLGLGARKDSGMVEIPLLGKVAAGAPLLAQENMEDSVKIDSFLLGGVNGREVFALRVKGQSMIDDGIHDGDYLFVKKTPSAQPGEIVVALIEDEATVKRYYPEGDRIRFQPANATMQPIYVSRAEFRSTMILGQVVGVYRKLQGGRTQ</sequence>
<evidence type="ECO:0000256" key="12">
    <source>
        <dbReference type="ARBA" id="ARBA00023236"/>
    </source>
</evidence>
<evidence type="ECO:0000256" key="9">
    <source>
        <dbReference type="ARBA" id="ARBA00023125"/>
    </source>
</evidence>
<dbReference type="CDD" id="cd06529">
    <property type="entry name" value="S24_LexA-like"/>
    <property type="match status" value="1"/>
</dbReference>
<keyword evidence="6 13" id="KW-0378">Hydrolase</keyword>
<keyword evidence="5 13" id="KW-0227">DNA damage</keyword>
<dbReference type="SUPFAM" id="SSF51306">
    <property type="entry name" value="LexA/Signal peptidase"/>
    <property type="match status" value="1"/>
</dbReference>
<gene>
    <name evidence="13" type="primary">lexA</name>
    <name evidence="17" type="ORF">MYMAC_004363</name>
</gene>
<protein>
    <recommendedName>
        <fullName evidence="13">LexA repressor</fullName>
        <ecNumber evidence="13">3.4.21.88</ecNumber>
    </recommendedName>
</protein>
<keyword evidence="3 13" id="KW-0678">Repressor</keyword>
<dbReference type="GO" id="GO:0006260">
    <property type="term" value="P:DNA replication"/>
    <property type="evidence" value="ECO:0007669"/>
    <property type="project" value="UniProtKB-UniRule"/>
</dbReference>
<comment type="catalytic activity">
    <reaction evidence="13">
        <text>Hydrolysis of Ala-|-Gly bond in repressor LexA.</text>
        <dbReference type="EC" id="3.4.21.88"/>
    </reaction>
</comment>
<dbReference type="InterPro" id="IPR036286">
    <property type="entry name" value="LexA/Signal_pep-like_sf"/>
</dbReference>
<evidence type="ECO:0000256" key="14">
    <source>
        <dbReference type="RuleBase" id="RU003991"/>
    </source>
</evidence>
<feature type="DNA-binding region" description="H-T-H motif" evidence="13">
    <location>
        <begin position="28"/>
        <end position="48"/>
    </location>
</feature>
<dbReference type="GO" id="GO:0009432">
    <property type="term" value="P:SOS response"/>
    <property type="evidence" value="ECO:0007669"/>
    <property type="project" value="UniProtKB-UniRule"/>
</dbReference>
<evidence type="ECO:0000259" key="15">
    <source>
        <dbReference type="Pfam" id="PF00717"/>
    </source>
</evidence>
<dbReference type="InterPro" id="IPR015927">
    <property type="entry name" value="Peptidase_S24_S26A/B/C"/>
</dbReference>
<name>A0A250JYD2_9BACT</name>
<feature type="active site" description="For autocatalytic cleavage activity" evidence="13">
    <location>
        <position position="172"/>
    </location>
</feature>
<keyword evidence="12 13" id="KW-0742">SOS response</keyword>
<dbReference type="GO" id="GO:0006281">
    <property type="term" value="P:DNA repair"/>
    <property type="evidence" value="ECO:0007669"/>
    <property type="project" value="UniProtKB-UniRule"/>
</dbReference>
<dbReference type="Gene3D" id="2.10.109.10">
    <property type="entry name" value="Umud Fragment, subunit A"/>
    <property type="match status" value="1"/>
</dbReference>
<evidence type="ECO:0000256" key="6">
    <source>
        <dbReference type="ARBA" id="ARBA00022801"/>
    </source>
</evidence>
<dbReference type="FunFam" id="2.10.109.10:FF:000001">
    <property type="entry name" value="LexA repressor"/>
    <property type="match status" value="1"/>
</dbReference>
<keyword evidence="4 13" id="KW-0235">DNA replication</keyword>
<dbReference type="InterPro" id="IPR006197">
    <property type="entry name" value="Peptidase_S24_LexA"/>
</dbReference>
<dbReference type="FunFam" id="1.10.10.10:FF:000009">
    <property type="entry name" value="LexA repressor"/>
    <property type="match status" value="1"/>
</dbReference>
<keyword evidence="10 13" id="KW-0804">Transcription</keyword>
<evidence type="ECO:0000256" key="3">
    <source>
        <dbReference type="ARBA" id="ARBA00022491"/>
    </source>
</evidence>
<keyword evidence="7 13" id="KW-0068">Autocatalytic cleavage</keyword>
<keyword evidence="8 13" id="KW-0805">Transcription regulation</keyword>
<evidence type="ECO:0000256" key="11">
    <source>
        <dbReference type="ARBA" id="ARBA00023204"/>
    </source>
</evidence>
<feature type="domain" description="LexA repressor DNA-binding" evidence="16">
    <location>
        <begin position="1"/>
        <end position="64"/>
    </location>
</feature>
<evidence type="ECO:0000256" key="7">
    <source>
        <dbReference type="ARBA" id="ARBA00022813"/>
    </source>
</evidence>
<dbReference type="SUPFAM" id="SSF46785">
    <property type="entry name" value="Winged helix' DNA-binding domain"/>
    <property type="match status" value="1"/>
</dbReference>
<evidence type="ECO:0000256" key="8">
    <source>
        <dbReference type="ARBA" id="ARBA00023015"/>
    </source>
</evidence>
<evidence type="ECO:0000313" key="17">
    <source>
        <dbReference type="EMBL" id="ATB48733.1"/>
    </source>
</evidence>
<dbReference type="EC" id="3.4.21.88" evidence="13"/>
<dbReference type="InterPro" id="IPR006200">
    <property type="entry name" value="LexA"/>
</dbReference>
<dbReference type="GO" id="GO:0045892">
    <property type="term" value="P:negative regulation of DNA-templated transcription"/>
    <property type="evidence" value="ECO:0007669"/>
    <property type="project" value="UniProtKB-UniRule"/>
</dbReference>
<dbReference type="PRINTS" id="PR00726">
    <property type="entry name" value="LEXASERPTASE"/>
</dbReference>
<dbReference type="GO" id="GO:0004252">
    <property type="term" value="F:serine-type endopeptidase activity"/>
    <property type="evidence" value="ECO:0007669"/>
    <property type="project" value="UniProtKB-UniRule"/>
</dbReference>
<dbReference type="GO" id="GO:0006508">
    <property type="term" value="P:proteolysis"/>
    <property type="evidence" value="ECO:0007669"/>
    <property type="project" value="InterPro"/>
</dbReference>
<dbReference type="InterPro" id="IPR039418">
    <property type="entry name" value="LexA-like"/>
</dbReference>
<dbReference type="Pfam" id="PF00717">
    <property type="entry name" value="Peptidase_S24"/>
    <property type="match status" value="1"/>
</dbReference>
<dbReference type="Gene3D" id="1.10.10.10">
    <property type="entry name" value="Winged helix-like DNA-binding domain superfamily/Winged helix DNA-binding domain"/>
    <property type="match status" value="1"/>
</dbReference>
<comment type="subunit">
    <text evidence="2 13">Homodimer.</text>
</comment>
<comment type="similarity">
    <text evidence="1 13 14">Belongs to the peptidase S24 family.</text>
</comment>
<feature type="active site" description="For autocatalytic cleavage activity" evidence="13">
    <location>
        <position position="135"/>
    </location>
</feature>
<evidence type="ECO:0000256" key="5">
    <source>
        <dbReference type="ARBA" id="ARBA00022763"/>
    </source>
</evidence>
<evidence type="ECO:0000256" key="13">
    <source>
        <dbReference type="HAMAP-Rule" id="MF_00015"/>
    </source>
</evidence>
<keyword evidence="9 13" id="KW-0238">DNA-binding</keyword>
<dbReference type="GO" id="GO:0003677">
    <property type="term" value="F:DNA binding"/>
    <property type="evidence" value="ECO:0007669"/>
    <property type="project" value="UniProtKB-UniRule"/>
</dbReference>
<dbReference type="PANTHER" id="PTHR33516:SF2">
    <property type="entry name" value="LEXA REPRESSOR-RELATED"/>
    <property type="match status" value="1"/>
</dbReference>
<comment type="function">
    <text evidence="13">Represses a number of genes involved in the response to DNA damage (SOS response), including recA and lexA. In the presence of single-stranded DNA, RecA interacts with LexA causing an autocatalytic cleavage which disrupts the DNA-binding part of LexA, leading to derepression of the SOS regulon and eventually DNA repair.</text>
</comment>
<keyword evidence="11 13" id="KW-0234">DNA repair</keyword>
<evidence type="ECO:0000259" key="16">
    <source>
        <dbReference type="Pfam" id="PF01726"/>
    </source>
</evidence>
<dbReference type="InterPro" id="IPR006199">
    <property type="entry name" value="LexA_DNA-bd_dom"/>
</dbReference>
<dbReference type="PANTHER" id="PTHR33516">
    <property type="entry name" value="LEXA REPRESSOR"/>
    <property type="match status" value="1"/>
</dbReference>
<dbReference type="OrthoDB" id="9802364at2"/>
<dbReference type="AlphaFoldDB" id="A0A250JYD2"/>
<dbReference type="NCBIfam" id="TIGR00498">
    <property type="entry name" value="lexA"/>
    <property type="match status" value="1"/>
</dbReference>
<dbReference type="InterPro" id="IPR036390">
    <property type="entry name" value="WH_DNA-bd_sf"/>
</dbReference>